<keyword evidence="3" id="KW-1185">Reference proteome</keyword>
<sequence length="108" mass="12913">MNLTNFLNYNENKVKETQINGDAMNEVVVQSLSYVIEEFFMQMASSFMIIVSCRRKRSFYFFLNLLEQLFTMVNDMKVQIEFVDYHKMQNIEGLRIHNLLLVDSYEAF</sequence>
<evidence type="ECO:0000313" key="3">
    <source>
        <dbReference type="Proteomes" id="UP000095300"/>
    </source>
</evidence>
<name>A0A454A0P5_STOCA</name>
<feature type="domain" description="Putative ionotropic receptor ligand binding" evidence="1">
    <location>
        <begin position="22"/>
        <end position="108"/>
    </location>
</feature>
<dbReference type="Proteomes" id="UP000095300">
    <property type="component" value="Unassembled WGS sequence"/>
</dbReference>
<dbReference type="AlphaFoldDB" id="A0A454A0P5"/>
<accession>A0A454A0P5</accession>
<proteinExistence type="predicted"/>
<organism evidence="2 3">
    <name type="scientific">Stomoxys calcitrans</name>
    <name type="common">Stable fly</name>
    <name type="synonym">Conops calcitrans</name>
    <dbReference type="NCBI Taxonomy" id="35570"/>
    <lineage>
        <taxon>Eukaryota</taxon>
        <taxon>Metazoa</taxon>
        <taxon>Ecdysozoa</taxon>
        <taxon>Arthropoda</taxon>
        <taxon>Hexapoda</taxon>
        <taxon>Insecta</taxon>
        <taxon>Pterygota</taxon>
        <taxon>Neoptera</taxon>
        <taxon>Endopterygota</taxon>
        <taxon>Diptera</taxon>
        <taxon>Brachycera</taxon>
        <taxon>Muscomorpha</taxon>
        <taxon>Muscoidea</taxon>
        <taxon>Muscidae</taxon>
        <taxon>Stomoxys</taxon>
    </lineage>
</organism>
<dbReference type="Pfam" id="PF24061">
    <property type="entry name" value="LBD_receptor"/>
    <property type="match status" value="1"/>
</dbReference>
<dbReference type="VEuPathDB" id="VectorBase:SCAU016956"/>
<evidence type="ECO:0000259" key="1">
    <source>
        <dbReference type="Pfam" id="PF24061"/>
    </source>
</evidence>
<reference evidence="2" key="1">
    <citation type="submission" date="2020-05" db="UniProtKB">
        <authorList>
            <consortium name="EnsemblMetazoa"/>
        </authorList>
    </citation>
    <scope>IDENTIFICATION</scope>
    <source>
        <strain evidence="2">USDA</strain>
    </source>
</reference>
<dbReference type="EnsemblMetazoa" id="SCAU016956-RA">
    <property type="protein sequence ID" value="SCAU016956-PA"/>
    <property type="gene ID" value="SCAU016956"/>
</dbReference>
<evidence type="ECO:0000313" key="2">
    <source>
        <dbReference type="EnsemblMetazoa" id="SCAU016956-PA"/>
    </source>
</evidence>
<protein>
    <recommendedName>
        <fullName evidence="1">Putative ionotropic receptor ligand binding domain-containing protein</fullName>
    </recommendedName>
</protein>
<dbReference type="InterPro" id="IPR056198">
    <property type="entry name" value="LBD_receptor"/>
</dbReference>